<name>A0A3E0TSS3_9GAMM</name>
<dbReference type="Gene3D" id="1.10.357.10">
    <property type="entry name" value="Tetracycline Repressor, domain 2"/>
    <property type="match status" value="1"/>
</dbReference>
<dbReference type="SUPFAM" id="SSF46689">
    <property type="entry name" value="Homeodomain-like"/>
    <property type="match status" value="1"/>
</dbReference>
<gene>
    <name evidence="6" type="ORF">DXX93_12970</name>
</gene>
<dbReference type="InterPro" id="IPR036271">
    <property type="entry name" value="Tet_transcr_reg_TetR-rel_C_sf"/>
</dbReference>
<evidence type="ECO:0000259" key="5">
    <source>
        <dbReference type="PROSITE" id="PS50977"/>
    </source>
</evidence>
<dbReference type="Pfam" id="PF14246">
    <property type="entry name" value="TetR_C_7"/>
    <property type="match status" value="1"/>
</dbReference>
<evidence type="ECO:0000256" key="3">
    <source>
        <dbReference type="ARBA" id="ARBA00023163"/>
    </source>
</evidence>
<sequence>MSAIKRRDTSKKRNTILDAAIECFIELGYERTSMDYIAERACASKRTVYNHFASKELLFNAVIARFIVANEEQKQIDYQPATSLAVQLRQFAQLKIAVSQDAKQLSFMRMAFGVLLTHPEIAERVMQNTDKSEDGLHHWLQAAVDDGKLAIRDITLAAEVFWSMFSSSFFWMALLQGPQEKERTEQLTQEFLETFLAKYQVV</sequence>
<dbReference type="InterPro" id="IPR039536">
    <property type="entry name" value="TetR_C_Proteobacteria"/>
</dbReference>
<dbReference type="GO" id="GO:0000976">
    <property type="term" value="F:transcription cis-regulatory region binding"/>
    <property type="evidence" value="ECO:0007669"/>
    <property type="project" value="TreeGrafter"/>
</dbReference>
<dbReference type="InterPro" id="IPR009057">
    <property type="entry name" value="Homeodomain-like_sf"/>
</dbReference>
<evidence type="ECO:0000256" key="1">
    <source>
        <dbReference type="ARBA" id="ARBA00023015"/>
    </source>
</evidence>
<evidence type="ECO:0000256" key="4">
    <source>
        <dbReference type="PROSITE-ProRule" id="PRU00335"/>
    </source>
</evidence>
<dbReference type="PROSITE" id="PS01081">
    <property type="entry name" value="HTH_TETR_1"/>
    <property type="match status" value="1"/>
</dbReference>
<dbReference type="InterPro" id="IPR050109">
    <property type="entry name" value="HTH-type_TetR-like_transc_reg"/>
</dbReference>
<proteinExistence type="predicted"/>
<comment type="caution">
    <text evidence="6">The sequence shown here is derived from an EMBL/GenBank/DDBJ whole genome shotgun (WGS) entry which is preliminary data.</text>
</comment>
<keyword evidence="1" id="KW-0805">Transcription regulation</keyword>
<keyword evidence="3" id="KW-0804">Transcription</keyword>
<reference evidence="6 7" key="1">
    <citation type="submission" date="2018-08" db="EMBL/GenBank/DDBJ databases">
        <title>Thalassotalea euphylliae genome.</title>
        <authorList>
            <person name="Summers S."/>
            <person name="Rice S.A."/>
            <person name="Freckelton M.L."/>
            <person name="Nedved B.T."/>
            <person name="Hadfield M.G."/>
        </authorList>
    </citation>
    <scope>NUCLEOTIDE SEQUENCE [LARGE SCALE GENOMIC DNA]</scope>
    <source>
        <strain evidence="6 7">H1</strain>
    </source>
</reference>
<feature type="DNA-binding region" description="H-T-H motif" evidence="4">
    <location>
        <begin position="33"/>
        <end position="52"/>
    </location>
</feature>
<dbReference type="EMBL" id="QUOU01000001">
    <property type="protein sequence ID" value="REL27387.1"/>
    <property type="molecule type" value="Genomic_DNA"/>
</dbReference>
<evidence type="ECO:0000313" key="7">
    <source>
        <dbReference type="Proteomes" id="UP000256478"/>
    </source>
</evidence>
<dbReference type="GO" id="GO:0003700">
    <property type="term" value="F:DNA-binding transcription factor activity"/>
    <property type="evidence" value="ECO:0007669"/>
    <property type="project" value="TreeGrafter"/>
</dbReference>
<feature type="domain" description="HTH tetR-type" evidence="5">
    <location>
        <begin position="10"/>
        <end position="70"/>
    </location>
</feature>
<dbReference type="FunFam" id="1.10.10.60:FF:000141">
    <property type="entry name" value="TetR family transcriptional regulator"/>
    <property type="match status" value="1"/>
</dbReference>
<dbReference type="SUPFAM" id="SSF48498">
    <property type="entry name" value="Tetracyclin repressor-like, C-terminal domain"/>
    <property type="match status" value="1"/>
</dbReference>
<evidence type="ECO:0000313" key="6">
    <source>
        <dbReference type="EMBL" id="REL27387.1"/>
    </source>
</evidence>
<dbReference type="RefSeq" id="WP_116008467.1">
    <property type="nucleotide sequence ID" value="NZ_QUOU01000001.1"/>
</dbReference>
<keyword evidence="2 4" id="KW-0238">DNA-binding</keyword>
<dbReference type="InterPro" id="IPR023772">
    <property type="entry name" value="DNA-bd_HTH_TetR-type_CS"/>
</dbReference>
<organism evidence="6 7">
    <name type="scientific">Thalassotalea euphylliae</name>
    <dbReference type="NCBI Taxonomy" id="1655234"/>
    <lineage>
        <taxon>Bacteria</taxon>
        <taxon>Pseudomonadati</taxon>
        <taxon>Pseudomonadota</taxon>
        <taxon>Gammaproteobacteria</taxon>
        <taxon>Alteromonadales</taxon>
        <taxon>Colwelliaceae</taxon>
        <taxon>Thalassotalea</taxon>
    </lineage>
</organism>
<dbReference type="AlphaFoldDB" id="A0A3E0TSS3"/>
<dbReference type="PANTHER" id="PTHR30055:SF224">
    <property type="entry name" value="TRANSCRIPTIONAL REGULATOR TETR FAMILY"/>
    <property type="match status" value="1"/>
</dbReference>
<dbReference type="OrthoDB" id="116240at2"/>
<dbReference type="Proteomes" id="UP000256478">
    <property type="component" value="Unassembled WGS sequence"/>
</dbReference>
<dbReference type="PROSITE" id="PS50977">
    <property type="entry name" value="HTH_TETR_2"/>
    <property type="match status" value="1"/>
</dbReference>
<dbReference type="Gene3D" id="1.10.10.60">
    <property type="entry name" value="Homeodomain-like"/>
    <property type="match status" value="1"/>
</dbReference>
<dbReference type="Pfam" id="PF00440">
    <property type="entry name" value="TetR_N"/>
    <property type="match status" value="1"/>
</dbReference>
<dbReference type="InterPro" id="IPR001647">
    <property type="entry name" value="HTH_TetR"/>
</dbReference>
<dbReference type="PRINTS" id="PR00455">
    <property type="entry name" value="HTHTETR"/>
</dbReference>
<accession>A0A3E0TSS3</accession>
<protein>
    <submittedName>
        <fullName evidence="6">TetR/AcrR family transcriptional regulator</fullName>
    </submittedName>
</protein>
<dbReference type="PANTHER" id="PTHR30055">
    <property type="entry name" value="HTH-TYPE TRANSCRIPTIONAL REGULATOR RUTR"/>
    <property type="match status" value="1"/>
</dbReference>
<evidence type="ECO:0000256" key="2">
    <source>
        <dbReference type="ARBA" id="ARBA00023125"/>
    </source>
</evidence>